<dbReference type="InterPro" id="IPR036890">
    <property type="entry name" value="HATPase_C_sf"/>
</dbReference>
<dbReference type="GO" id="GO:0000155">
    <property type="term" value="F:phosphorelay sensor kinase activity"/>
    <property type="evidence" value="ECO:0007669"/>
    <property type="project" value="InterPro"/>
</dbReference>
<keyword evidence="3" id="KW-0597">Phosphoprotein</keyword>
<feature type="transmembrane region" description="Helical" evidence="7">
    <location>
        <begin position="36"/>
        <end position="55"/>
    </location>
</feature>
<evidence type="ECO:0000256" key="5">
    <source>
        <dbReference type="ARBA" id="ARBA00022777"/>
    </source>
</evidence>
<feature type="transmembrane region" description="Helical" evidence="7">
    <location>
        <begin position="93"/>
        <end position="113"/>
    </location>
</feature>
<proteinExistence type="predicted"/>
<dbReference type="SMART" id="SM00387">
    <property type="entry name" value="HATPase_c"/>
    <property type="match status" value="1"/>
</dbReference>
<keyword evidence="7" id="KW-0472">Membrane</keyword>
<name>A0A7S8EBS0_9CHLR</name>
<dbReference type="KEGG" id="pmet:G4Y79_06420"/>
<feature type="transmembrane region" description="Helical" evidence="7">
    <location>
        <begin position="144"/>
        <end position="162"/>
    </location>
</feature>
<feature type="transmembrane region" description="Helical" evidence="7">
    <location>
        <begin position="174"/>
        <end position="193"/>
    </location>
</feature>
<feature type="transmembrane region" description="Helical" evidence="7">
    <location>
        <begin position="67"/>
        <end position="86"/>
    </location>
</feature>
<gene>
    <name evidence="9" type="ORF">G4Y79_06420</name>
</gene>
<evidence type="ECO:0000256" key="3">
    <source>
        <dbReference type="ARBA" id="ARBA00022553"/>
    </source>
</evidence>
<dbReference type="EC" id="2.7.13.3" evidence="2"/>
<accession>A0A7S8EBS0</accession>
<keyword evidence="4" id="KW-0808">Transferase</keyword>
<dbReference type="InterPro" id="IPR050736">
    <property type="entry name" value="Sensor_HK_Regulatory"/>
</dbReference>
<feature type="domain" description="Histidine kinase" evidence="8">
    <location>
        <begin position="249"/>
        <end position="468"/>
    </location>
</feature>
<evidence type="ECO:0000256" key="6">
    <source>
        <dbReference type="ARBA" id="ARBA00023012"/>
    </source>
</evidence>
<evidence type="ECO:0000256" key="1">
    <source>
        <dbReference type="ARBA" id="ARBA00000085"/>
    </source>
</evidence>
<evidence type="ECO:0000259" key="8">
    <source>
        <dbReference type="PROSITE" id="PS50109"/>
    </source>
</evidence>
<feature type="transmembrane region" description="Helical" evidence="7">
    <location>
        <begin position="119"/>
        <end position="137"/>
    </location>
</feature>
<dbReference type="Proteomes" id="UP000594468">
    <property type="component" value="Chromosome"/>
</dbReference>
<keyword evidence="6" id="KW-0902">Two-component regulatory system</keyword>
<keyword evidence="7" id="KW-0812">Transmembrane</keyword>
<dbReference type="InterPro" id="IPR005467">
    <property type="entry name" value="His_kinase_dom"/>
</dbReference>
<comment type="catalytic activity">
    <reaction evidence="1">
        <text>ATP + protein L-histidine = ADP + protein N-phospho-L-histidine.</text>
        <dbReference type="EC" id="2.7.13.3"/>
    </reaction>
</comment>
<dbReference type="InterPro" id="IPR003661">
    <property type="entry name" value="HisK_dim/P_dom"/>
</dbReference>
<sequence>MSMEILKFDAVHNVRMDLIKHTEDEQALQQITVFKAAALSAGSVCVLLAFVYLFTGYQAASQTGWPAYWIGTNFAVVGAWSAIALAKANVTNFKFFSVTWMALAAWLVFTFGLFQSEEFLNIAALGSTIIIILGIFLQVTKNPLYWAAINASGYLFMIYLEHVLEVPPVDLGTLTPLVIFGVPVMVMFILAAMGQVTIRNIQVSLLESENRRRHLEVQEEQLIEFAREAEQGRKKAEEVDRVKSAFLASMSHELRTPLNSVINFTQFVLDGDTGEINEEQGELLQEVVASSHHLLALINDVLDISKIESGSLHLFVEEDVELQPIIDRMVSTARSLRTNPSVRIETEIADDLPHIRADKQRILQILLNIISNACKFTEDGIITIKAHRAKEDEIVISVTDTGIGIAAKDFGSVFEPFKQTRTVLNQGKGTGLGMPIARSLTEAHGGHLDLESEVGKGSTFSVTLPIKSEALIPYMN</sequence>
<dbReference type="PRINTS" id="PR00344">
    <property type="entry name" value="BCTRLSENSOR"/>
</dbReference>
<evidence type="ECO:0000313" key="9">
    <source>
        <dbReference type="EMBL" id="QPC84011.1"/>
    </source>
</evidence>
<keyword evidence="7" id="KW-1133">Transmembrane helix</keyword>
<dbReference type="Gene3D" id="3.30.565.10">
    <property type="entry name" value="Histidine kinase-like ATPase, C-terminal domain"/>
    <property type="match status" value="1"/>
</dbReference>
<dbReference type="PROSITE" id="PS50109">
    <property type="entry name" value="HIS_KIN"/>
    <property type="match status" value="1"/>
</dbReference>
<evidence type="ECO:0000313" key="10">
    <source>
        <dbReference type="Proteomes" id="UP000594468"/>
    </source>
</evidence>
<keyword evidence="5 9" id="KW-0418">Kinase</keyword>
<evidence type="ECO:0000256" key="2">
    <source>
        <dbReference type="ARBA" id="ARBA00012438"/>
    </source>
</evidence>
<evidence type="ECO:0000256" key="4">
    <source>
        <dbReference type="ARBA" id="ARBA00022679"/>
    </source>
</evidence>
<dbReference type="FunFam" id="3.30.565.10:FF:000006">
    <property type="entry name" value="Sensor histidine kinase WalK"/>
    <property type="match status" value="1"/>
</dbReference>
<dbReference type="CDD" id="cd00082">
    <property type="entry name" value="HisKA"/>
    <property type="match status" value="1"/>
</dbReference>
<dbReference type="Gene3D" id="1.10.287.130">
    <property type="match status" value="1"/>
</dbReference>
<dbReference type="EMBL" id="CP062983">
    <property type="protein sequence ID" value="QPC84011.1"/>
    <property type="molecule type" value="Genomic_DNA"/>
</dbReference>
<organism evidence="9 10">
    <name type="scientific">Phototrophicus methaneseepsis</name>
    <dbReference type="NCBI Taxonomy" id="2710758"/>
    <lineage>
        <taxon>Bacteria</taxon>
        <taxon>Bacillati</taxon>
        <taxon>Chloroflexota</taxon>
        <taxon>Candidatus Thermofontia</taxon>
        <taxon>Phototrophicales</taxon>
        <taxon>Phototrophicaceae</taxon>
        <taxon>Phototrophicus</taxon>
    </lineage>
</organism>
<keyword evidence="10" id="KW-1185">Reference proteome</keyword>
<dbReference type="InterPro" id="IPR036097">
    <property type="entry name" value="HisK_dim/P_sf"/>
</dbReference>
<dbReference type="RefSeq" id="WP_195172075.1">
    <property type="nucleotide sequence ID" value="NZ_CP062983.1"/>
</dbReference>
<dbReference type="PANTHER" id="PTHR43711">
    <property type="entry name" value="TWO-COMPONENT HISTIDINE KINASE"/>
    <property type="match status" value="1"/>
</dbReference>
<dbReference type="AlphaFoldDB" id="A0A7S8EBS0"/>
<dbReference type="InterPro" id="IPR004358">
    <property type="entry name" value="Sig_transdc_His_kin-like_C"/>
</dbReference>
<dbReference type="Pfam" id="PF02518">
    <property type="entry name" value="HATPase_c"/>
    <property type="match status" value="1"/>
</dbReference>
<protein>
    <recommendedName>
        <fullName evidence="2">histidine kinase</fullName>
        <ecNumber evidence="2">2.7.13.3</ecNumber>
    </recommendedName>
</protein>
<dbReference type="PANTHER" id="PTHR43711:SF1">
    <property type="entry name" value="HISTIDINE KINASE 1"/>
    <property type="match status" value="1"/>
</dbReference>
<dbReference type="SUPFAM" id="SSF47384">
    <property type="entry name" value="Homodimeric domain of signal transducing histidine kinase"/>
    <property type="match status" value="1"/>
</dbReference>
<reference evidence="9 10" key="1">
    <citation type="submission" date="2020-02" db="EMBL/GenBank/DDBJ databases">
        <authorList>
            <person name="Zheng R.K."/>
            <person name="Sun C.M."/>
        </authorList>
    </citation>
    <scope>NUCLEOTIDE SEQUENCE [LARGE SCALE GENOMIC DNA]</scope>
    <source>
        <strain evidence="10">rifampicinis</strain>
    </source>
</reference>
<dbReference type="SUPFAM" id="SSF55874">
    <property type="entry name" value="ATPase domain of HSP90 chaperone/DNA topoisomerase II/histidine kinase"/>
    <property type="match status" value="1"/>
</dbReference>
<evidence type="ECO:0000256" key="7">
    <source>
        <dbReference type="SAM" id="Phobius"/>
    </source>
</evidence>
<dbReference type="SMART" id="SM00388">
    <property type="entry name" value="HisKA"/>
    <property type="match status" value="1"/>
</dbReference>
<dbReference type="Pfam" id="PF00512">
    <property type="entry name" value="HisKA"/>
    <property type="match status" value="1"/>
</dbReference>
<dbReference type="InterPro" id="IPR003594">
    <property type="entry name" value="HATPase_dom"/>
</dbReference>